<organism evidence="3 4">
    <name type="scientific">Jiangella ureilytica</name>
    <dbReference type="NCBI Taxonomy" id="2530374"/>
    <lineage>
        <taxon>Bacteria</taxon>
        <taxon>Bacillati</taxon>
        <taxon>Actinomycetota</taxon>
        <taxon>Actinomycetes</taxon>
        <taxon>Jiangellales</taxon>
        <taxon>Jiangellaceae</taxon>
        <taxon>Jiangella</taxon>
    </lineage>
</organism>
<dbReference type="Proteomes" id="UP000295621">
    <property type="component" value="Unassembled WGS sequence"/>
</dbReference>
<accession>A0A4R4RV60</accession>
<evidence type="ECO:0000313" key="3">
    <source>
        <dbReference type="EMBL" id="TDC54021.1"/>
    </source>
</evidence>
<sequence>MVAVTQPLAAGVQQAPDLWRAPVDAHRADELLDLTTLVVASDGSRPSERVDQRDAGPVGELVDQPALVLGQVAALPDDRTRLLVEDAGDGVDGVVVGPRVRGRDRDLGDVDRAVHPQDRRGRQQDHRSAAAVVRPERRREVLGQPLRLGQVEARQAAGGEHGPGVLVVVDGALEGLPAAGRRLAEDDEPARLRVAQVGQSALELVDHAGGRDQQERRLVELPAGQRSAREAVLVGTPQDGVAGLPGDRGGILDELGGQRAGEEVQRPARTRLRGEEVRQGQCQRSGALGVRQQRALVDVAGLDQVGERREHLGGQHPVLIGQAPRRAHRPRVDLVLVHLVVDDDGVRRDADAQVLAQLRQRLDDGVQPAADVTAGHRRRGVDQQEHRRCGGPRARAVTGLRRLRGQHLAQPVLDQAEAGHLDQLDPGLGQRLVQVGVRAFRQYLGRLRPGGREHVLVQRAGEPAVRARQLAQRRRGGGVEGRAAADDRDVQLLRHRAFLSPSQLTDLDQAPSPPAATLGRQRTNSGRPPACADMRPQHRDTIETAILFNGISLRYVLLRLSKRGFQLGPDHDDVRGQVSPGFESVREAFGAHRSEVGRGGAAFAVFLDGALVVDLWAGRAGGRPWDADTRGVLMSATKGVTAVAAARLSELGLLDIHAPVSRYWPEFAASGKSDVTVEELLTHAAGLIDIPHHDEIVGPNGEGWEKSHEFVDRLARACPRWRPGSRHSYHVLTMGWLVGELIRRITDTSLGAFIREEIVKPLDIDLALGTPIAQQGVVAQVILPDTMPRDVAAIWGDKFADPSSPVAQAHLAIAGSCFVTNDAFFAPRMLEIEQPALNATGTARALATLYGALVCGDIPPPHGISDATVSLYSSERRHGPDLVTGVDARWALGFMRPVRQPDGSAADWGREDRSFGHTGFGGQLGFADPVSRIGVGFVRSHLSWSSPLGAHLIRATYECLDRLPQRQQARSRRQESARETMRSN</sequence>
<keyword evidence="3" id="KW-0378">Hydrolase</keyword>
<dbReference type="PANTHER" id="PTHR43319:SF3">
    <property type="entry name" value="BETA-LACTAMASE-RELATED DOMAIN-CONTAINING PROTEIN"/>
    <property type="match status" value="1"/>
</dbReference>
<comment type="caution">
    <text evidence="3">The sequence shown here is derived from an EMBL/GenBank/DDBJ whole genome shotgun (WGS) entry which is preliminary data.</text>
</comment>
<feature type="compositionally biased region" description="Basic and acidic residues" evidence="1">
    <location>
        <begin position="972"/>
        <end position="984"/>
    </location>
</feature>
<dbReference type="EMBL" id="SMKL01000006">
    <property type="protein sequence ID" value="TDC54021.1"/>
    <property type="molecule type" value="Genomic_DNA"/>
</dbReference>
<evidence type="ECO:0000313" key="4">
    <source>
        <dbReference type="Proteomes" id="UP000295621"/>
    </source>
</evidence>
<dbReference type="OrthoDB" id="9809635at2"/>
<proteinExistence type="predicted"/>
<dbReference type="InterPro" id="IPR012338">
    <property type="entry name" value="Beta-lactam/transpept-like"/>
</dbReference>
<dbReference type="InterPro" id="IPR001466">
    <property type="entry name" value="Beta-lactam-related"/>
</dbReference>
<feature type="region of interest" description="Disordered" evidence="1">
    <location>
        <begin position="964"/>
        <end position="984"/>
    </location>
</feature>
<feature type="region of interest" description="Disordered" evidence="1">
    <location>
        <begin position="503"/>
        <end position="535"/>
    </location>
</feature>
<dbReference type="SUPFAM" id="SSF56601">
    <property type="entry name" value="beta-lactamase/transpeptidase-like"/>
    <property type="match status" value="1"/>
</dbReference>
<feature type="region of interest" description="Disordered" evidence="1">
    <location>
        <begin position="105"/>
        <end position="131"/>
    </location>
</feature>
<gene>
    <name evidence="3" type="ORF">E1212_04085</name>
</gene>
<keyword evidence="4" id="KW-1185">Reference proteome</keyword>
<feature type="domain" description="Beta-lactamase-related" evidence="2">
    <location>
        <begin position="589"/>
        <end position="938"/>
    </location>
</feature>
<protein>
    <submittedName>
        <fullName evidence="3">Class A beta-lactamase-related serine hydrolase</fullName>
    </submittedName>
</protein>
<dbReference type="PANTHER" id="PTHR43319">
    <property type="entry name" value="BETA-LACTAMASE-RELATED"/>
    <property type="match status" value="1"/>
</dbReference>
<reference evidence="3 4" key="1">
    <citation type="submission" date="2019-02" db="EMBL/GenBank/DDBJ databases">
        <title>Draft genome sequences of novel Actinobacteria.</title>
        <authorList>
            <person name="Sahin N."/>
            <person name="Ay H."/>
            <person name="Saygin H."/>
        </authorList>
    </citation>
    <scope>NUCLEOTIDE SEQUENCE [LARGE SCALE GENOMIC DNA]</scope>
    <source>
        <strain evidence="3 4">KC603</strain>
    </source>
</reference>
<dbReference type="Pfam" id="PF00144">
    <property type="entry name" value="Beta-lactamase"/>
    <property type="match status" value="1"/>
</dbReference>
<evidence type="ECO:0000256" key="1">
    <source>
        <dbReference type="SAM" id="MobiDB-lite"/>
    </source>
</evidence>
<name>A0A4R4RV60_9ACTN</name>
<dbReference type="AlphaFoldDB" id="A0A4R4RV60"/>
<dbReference type="Gene3D" id="3.40.710.10">
    <property type="entry name" value="DD-peptidase/beta-lactamase superfamily"/>
    <property type="match status" value="1"/>
</dbReference>
<dbReference type="GO" id="GO:0016787">
    <property type="term" value="F:hydrolase activity"/>
    <property type="evidence" value="ECO:0007669"/>
    <property type="project" value="UniProtKB-KW"/>
</dbReference>
<dbReference type="InterPro" id="IPR052907">
    <property type="entry name" value="Beta-lactamase/esterase"/>
</dbReference>
<evidence type="ECO:0000259" key="2">
    <source>
        <dbReference type="Pfam" id="PF00144"/>
    </source>
</evidence>